<sequence length="93" mass="10587">MNAAGPSQSCAQFLRVEYMTLKSFSPCRSSMFSSLSESSAMQPTSDARWECWERVWLTCCSPVNLFPCRLPFNTMFLESPSHFMPTSPRVPLH</sequence>
<gene>
    <name evidence="1" type="ORF">EYF80_030954</name>
</gene>
<keyword evidence="2" id="KW-1185">Reference proteome</keyword>
<comment type="caution">
    <text evidence="1">The sequence shown here is derived from an EMBL/GenBank/DDBJ whole genome shotgun (WGS) entry which is preliminary data.</text>
</comment>
<organism evidence="1 2">
    <name type="scientific">Liparis tanakae</name>
    <name type="common">Tanaka's snailfish</name>
    <dbReference type="NCBI Taxonomy" id="230148"/>
    <lineage>
        <taxon>Eukaryota</taxon>
        <taxon>Metazoa</taxon>
        <taxon>Chordata</taxon>
        <taxon>Craniata</taxon>
        <taxon>Vertebrata</taxon>
        <taxon>Euteleostomi</taxon>
        <taxon>Actinopterygii</taxon>
        <taxon>Neopterygii</taxon>
        <taxon>Teleostei</taxon>
        <taxon>Neoteleostei</taxon>
        <taxon>Acanthomorphata</taxon>
        <taxon>Eupercaria</taxon>
        <taxon>Perciformes</taxon>
        <taxon>Cottioidei</taxon>
        <taxon>Cottales</taxon>
        <taxon>Liparidae</taxon>
        <taxon>Liparis</taxon>
    </lineage>
</organism>
<proteinExistence type="predicted"/>
<dbReference type="AlphaFoldDB" id="A0A4Z2H0B6"/>
<dbReference type="OrthoDB" id="6627536at2759"/>
<dbReference type="Proteomes" id="UP000314294">
    <property type="component" value="Unassembled WGS sequence"/>
</dbReference>
<accession>A0A4Z2H0B6</accession>
<name>A0A4Z2H0B6_9TELE</name>
<dbReference type="EMBL" id="SRLO01000370">
    <property type="protein sequence ID" value="TNN58805.1"/>
    <property type="molecule type" value="Genomic_DNA"/>
</dbReference>
<reference evidence="1 2" key="1">
    <citation type="submission" date="2019-03" db="EMBL/GenBank/DDBJ databases">
        <title>First draft genome of Liparis tanakae, snailfish: a comprehensive survey of snailfish specific genes.</title>
        <authorList>
            <person name="Kim W."/>
            <person name="Song I."/>
            <person name="Jeong J.-H."/>
            <person name="Kim D."/>
            <person name="Kim S."/>
            <person name="Ryu S."/>
            <person name="Song J.Y."/>
            <person name="Lee S.K."/>
        </authorList>
    </citation>
    <scope>NUCLEOTIDE SEQUENCE [LARGE SCALE GENOMIC DNA]</scope>
    <source>
        <tissue evidence="1">Muscle</tissue>
    </source>
</reference>
<protein>
    <submittedName>
        <fullName evidence="1">Uncharacterized protein</fullName>
    </submittedName>
</protein>
<evidence type="ECO:0000313" key="2">
    <source>
        <dbReference type="Proteomes" id="UP000314294"/>
    </source>
</evidence>
<evidence type="ECO:0000313" key="1">
    <source>
        <dbReference type="EMBL" id="TNN58805.1"/>
    </source>
</evidence>